<protein>
    <submittedName>
        <fullName evidence="2">Uncharacterized protein</fullName>
    </submittedName>
</protein>
<dbReference type="AlphaFoldDB" id="A0AAD5Y8Z5"/>
<dbReference type="Proteomes" id="UP001212997">
    <property type="component" value="Unassembled WGS sequence"/>
</dbReference>
<feature type="region of interest" description="Disordered" evidence="1">
    <location>
        <begin position="162"/>
        <end position="193"/>
    </location>
</feature>
<evidence type="ECO:0000256" key="1">
    <source>
        <dbReference type="SAM" id="MobiDB-lite"/>
    </source>
</evidence>
<accession>A0AAD5Y8Z5</accession>
<proteinExistence type="predicted"/>
<name>A0AAD5Y8Z5_9APHY</name>
<sequence>MAARTITKTNRKGSKAKESTEPSVPPTEEQGNTEEGQPEINTGEGPSLGTLSTLTSLDDNSMGNFRYSGTRRTVGGVSPTANHPRDETGNRGSPTQATMEVNPDDSNPRILGAFIESPQRGLGYIEQDQLRQSSTPNQSEMSGRRSIQLGYIGELPGISSISQCNQGLDQSSLDESREVWSTPEQQTPSEQRRQRIEDTRIQFANIFDGARQAAEEFTRTSQELIASHCYSANKQAMLVQSRDRVMSAIAEANQMAQLYSQASDSFTRGQQSTVLVDNGNPTAWVKSESMNSSSTIRRIDYTSTPLTQRRAKPETDEELRDLALGQVPQH</sequence>
<keyword evidence="3" id="KW-1185">Reference proteome</keyword>
<feature type="compositionally biased region" description="Polar residues" evidence="1">
    <location>
        <begin position="162"/>
        <end position="173"/>
    </location>
</feature>
<comment type="caution">
    <text evidence="2">The sequence shown here is derived from an EMBL/GenBank/DDBJ whole genome shotgun (WGS) entry which is preliminary data.</text>
</comment>
<feature type="region of interest" description="Disordered" evidence="1">
    <location>
        <begin position="1"/>
        <end position="109"/>
    </location>
</feature>
<feature type="compositionally biased region" description="Polar residues" evidence="1">
    <location>
        <begin position="90"/>
        <end position="99"/>
    </location>
</feature>
<evidence type="ECO:0000313" key="3">
    <source>
        <dbReference type="Proteomes" id="UP001212997"/>
    </source>
</evidence>
<gene>
    <name evidence="2" type="ORF">NLI96_g11606</name>
</gene>
<feature type="region of interest" description="Disordered" evidence="1">
    <location>
        <begin position="304"/>
        <end position="330"/>
    </location>
</feature>
<organism evidence="2 3">
    <name type="scientific">Meripilus lineatus</name>
    <dbReference type="NCBI Taxonomy" id="2056292"/>
    <lineage>
        <taxon>Eukaryota</taxon>
        <taxon>Fungi</taxon>
        <taxon>Dikarya</taxon>
        <taxon>Basidiomycota</taxon>
        <taxon>Agaricomycotina</taxon>
        <taxon>Agaricomycetes</taxon>
        <taxon>Polyporales</taxon>
        <taxon>Meripilaceae</taxon>
        <taxon>Meripilus</taxon>
    </lineage>
</organism>
<dbReference type="EMBL" id="JANAWD010000799">
    <property type="protein sequence ID" value="KAJ3475785.1"/>
    <property type="molecule type" value="Genomic_DNA"/>
</dbReference>
<reference evidence="2" key="1">
    <citation type="submission" date="2022-07" db="EMBL/GenBank/DDBJ databases">
        <title>Genome Sequence of Physisporinus lineatus.</title>
        <authorList>
            <person name="Buettner E."/>
        </authorList>
    </citation>
    <scope>NUCLEOTIDE SEQUENCE</scope>
    <source>
        <strain evidence="2">VT162</strain>
    </source>
</reference>
<evidence type="ECO:0000313" key="2">
    <source>
        <dbReference type="EMBL" id="KAJ3475785.1"/>
    </source>
</evidence>
<feature type="compositionally biased region" description="Low complexity" evidence="1">
    <location>
        <begin position="42"/>
        <end position="57"/>
    </location>
</feature>